<dbReference type="Proteomes" id="UP000076837">
    <property type="component" value="Unassembled WGS sequence"/>
</dbReference>
<evidence type="ECO:0000256" key="1">
    <source>
        <dbReference type="SAM" id="MobiDB-lite"/>
    </source>
</evidence>
<organism evidence="2 3">
    <name type="scientific">Didymella rabiei</name>
    <name type="common">Chickpea ascochyta blight fungus</name>
    <name type="synonym">Mycosphaerella rabiei</name>
    <dbReference type="NCBI Taxonomy" id="5454"/>
    <lineage>
        <taxon>Eukaryota</taxon>
        <taxon>Fungi</taxon>
        <taxon>Dikarya</taxon>
        <taxon>Ascomycota</taxon>
        <taxon>Pezizomycotina</taxon>
        <taxon>Dothideomycetes</taxon>
        <taxon>Pleosporomycetidae</taxon>
        <taxon>Pleosporales</taxon>
        <taxon>Pleosporineae</taxon>
        <taxon>Didymellaceae</taxon>
        <taxon>Ascochyta</taxon>
    </lineage>
</organism>
<dbReference type="PANTHER" id="PTHR15002">
    <property type="entry name" value="RIBOSOMAL BIOGENESIS PROTEIN LAS1L"/>
    <property type="match status" value="1"/>
</dbReference>
<sequence length="462" mass="50371">MTPATTGPSSPSPSGGLSGCISTARSEVPIRRAVIDKQPAQAFACGTILLEATRRVLTCATPAADDDDDDDDDDDNDDDDDARVGFITGYLDTQIDLTRDRPSWFPSGKALQPPVSLLEVRHCIVHRHMPSLAELKRATREALAWLWEWYWAQLEPAFSLPSLGTTSGNNDDDDIGAASRHVRDKLQTILRTYVKTRKQEIKSKRRPELCTAARDALSTCTLRFSPPASTRALSTAQNALLHLLVRDAQMLPQDKQLGTTMSGAFLVWGPLLSAFCAQSPACFHALLDAVLEGMRGGDETSGAAKEGFCAWAAHILTSSEWAGVRRGERAVREKVLGDCMTELRVWDLRLAEEIVGVMGGEGELWRAILEASRSEEAGEGVVVRDEVGGEREKEADGDMEVEVEVEVEVDRATEGVPVVAHNPVLAPGSNEVKEKSRGPQKVVGLWKPKPIGWLPEGWDEDA</sequence>
<dbReference type="GO" id="GO:0030687">
    <property type="term" value="C:preribosome, large subunit precursor"/>
    <property type="evidence" value="ECO:0007669"/>
    <property type="project" value="TreeGrafter"/>
</dbReference>
<gene>
    <name evidence="2" type="ORF">ST47_g2241</name>
</gene>
<name>A0A163JXH5_DIDRA</name>
<dbReference type="GO" id="GO:0000470">
    <property type="term" value="P:maturation of LSU-rRNA"/>
    <property type="evidence" value="ECO:0007669"/>
    <property type="project" value="TreeGrafter"/>
</dbReference>
<reference evidence="2 3" key="1">
    <citation type="journal article" date="2016" name="Sci. Rep.">
        <title>Draft genome sequencing and secretome analysis of fungal phytopathogen Ascochyta rabiei provides insight into the necrotrophic effector repertoire.</title>
        <authorList>
            <person name="Verma S."/>
            <person name="Gazara R.K."/>
            <person name="Nizam S."/>
            <person name="Parween S."/>
            <person name="Chattopadhyay D."/>
            <person name="Verma P.K."/>
        </authorList>
    </citation>
    <scope>NUCLEOTIDE SEQUENCE [LARGE SCALE GENOMIC DNA]</scope>
    <source>
        <strain evidence="2 3">ArDII</strain>
    </source>
</reference>
<accession>A0A163JXH5</accession>
<evidence type="ECO:0000313" key="2">
    <source>
        <dbReference type="EMBL" id="KZM26654.1"/>
    </source>
</evidence>
<evidence type="ECO:0008006" key="4">
    <source>
        <dbReference type="Google" id="ProtNLM"/>
    </source>
</evidence>
<dbReference type="GO" id="GO:0004519">
    <property type="term" value="F:endonuclease activity"/>
    <property type="evidence" value="ECO:0007669"/>
    <property type="project" value="InterPro"/>
</dbReference>
<feature type="region of interest" description="Disordered" evidence="1">
    <location>
        <begin position="62"/>
        <end position="83"/>
    </location>
</feature>
<dbReference type="GO" id="GO:0000460">
    <property type="term" value="P:maturation of 5.8S rRNA"/>
    <property type="evidence" value="ECO:0007669"/>
    <property type="project" value="TreeGrafter"/>
</dbReference>
<feature type="region of interest" description="Disordered" evidence="1">
    <location>
        <begin position="1"/>
        <end position="21"/>
    </location>
</feature>
<keyword evidence="3" id="KW-1185">Reference proteome</keyword>
<feature type="region of interest" description="Disordered" evidence="1">
    <location>
        <begin position="421"/>
        <end position="440"/>
    </location>
</feature>
<dbReference type="EMBL" id="JYNV01000103">
    <property type="protein sequence ID" value="KZM26654.1"/>
    <property type="molecule type" value="Genomic_DNA"/>
</dbReference>
<dbReference type="PANTHER" id="PTHR15002:SF0">
    <property type="entry name" value="RIBOSOMAL BIOGENESIS PROTEIN LAS1L"/>
    <property type="match status" value="1"/>
</dbReference>
<feature type="compositionally biased region" description="Low complexity" evidence="1">
    <location>
        <begin position="1"/>
        <end position="15"/>
    </location>
</feature>
<proteinExistence type="predicted"/>
<comment type="caution">
    <text evidence="2">The sequence shown here is derived from an EMBL/GenBank/DDBJ whole genome shotgun (WGS) entry which is preliminary data.</text>
</comment>
<dbReference type="Pfam" id="PF04031">
    <property type="entry name" value="Las1"/>
    <property type="match status" value="1"/>
</dbReference>
<dbReference type="STRING" id="5454.A0A163JXH5"/>
<protein>
    <recommendedName>
        <fullName evidence="4">Las1-domain-containing protein</fullName>
    </recommendedName>
</protein>
<feature type="compositionally biased region" description="Acidic residues" evidence="1">
    <location>
        <begin position="64"/>
        <end position="81"/>
    </location>
</feature>
<evidence type="ECO:0000313" key="3">
    <source>
        <dbReference type="Proteomes" id="UP000076837"/>
    </source>
</evidence>
<dbReference type="InterPro" id="IPR007174">
    <property type="entry name" value="Las1"/>
</dbReference>
<dbReference type="GO" id="GO:0090730">
    <property type="term" value="C:Las1 complex"/>
    <property type="evidence" value="ECO:0007669"/>
    <property type="project" value="InterPro"/>
</dbReference>
<dbReference type="AlphaFoldDB" id="A0A163JXH5"/>